<name>A0A6N1NJB4_9VIRU</name>
<feature type="transmembrane region" description="Helical" evidence="5">
    <location>
        <begin position="7"/>
        <end position="23"/>
    </location>
</feature>
<reference evidence="7" key="2">
    <citation type="journal article" date="2018" name="Nat. Commun.">
        <title>Tailed giant Tupanvirus possesses the most complete translational apparatus of the known virosphere.</title>
        <authorList>
            <person name="Abrahao J."/>
            <person name="Silva L."/>
            <person name="Silva L.S."/>
            <person name="Khalil J.Y.B."/>
            <person name="Rodrigues R."/>
            <person name="Arantes T."/>
            <person name="Assis F."/>
            <person name="Boratto P."/>
            <person name="Andrade M."/>
            <person name="Kroon E.G."/>
            <person name="Ribeiro B."/>
            <person name="Bergier I."/>
            <person name="Seligmann H."/>
            <person name="Ghigo E."/>
            <person name="Colson P."/>
            <person name="Levasseur A."/>
            <person name="Kroemer G."/>
            <person name="Raoult D."/>
            <person name="La Scola B."/>
        </authorList>
    </citation>
    <scope>NUCLEOTIDE SEQUENCE [LARGE SCALE GENOMIC DNA]</scope>
    <source>
        <strain evidence="7">Soda lake</strain>
    </source>
</reference>
<evidence type="ECO:0000259" key="6">
    <source>
        <dbReference type="Pfam" id="PF01494"/>
    </source>
</evidence>
<dbReference type="Gene3D" id="3.50.50.60">
    <property type="entry name" value="FAD/NAD(P)-binding domain"/>
    <property type="match status" value="1"/>
</dbReference>
<dbReference type="PANTHER" id="PTHR46972">
    <property type="entry name" value="MONOOXYGENASE ASQM-RELATED"/>
    <property type="match status" value="1"/>
</dbReference>
<dbReference type="InterPro" id="IPR036188">
    <property type="entry name" value="FAD/NAD-bd_sf"/>
</dbReference>
<keyword evidence="4 7" id="KW-0503">Monooxygenase</keyword>
<accession>A0A6N1NJB4</accession>
<keyword evidence="2" id="KW-0274">FAD</keyword>
<feature type="domain" description="FAD-binding" evidence="6">
    <location>
        <begin position="5"/>
        <end position="160"/>
    </location>
</feature>
<dbReference type="GO" id="GO:0004497">
    <property type="term" value="F:monooxygenase activity"/>
    <property type="evidence" value="ECO:0007669"/>
    <property type="project" value="UniProtKB-KW"/>
</dbReference>
<organism evidence="7">
    <name type="scientific">Tupanvirus soda lake</name>
    <dbReference type="NCBI Taxonomy" id="2126985"/>
    <lineage>
        <taxon>Viruses</taxon>
        <taxon>Varidnaviria</taxon>
        <taxon>Bamfordvirae</taxon>
        <taxon>Nucleocytoviricota</taxon>
        <taxon>Megaviricetes</taxon>
        <taxon>Imitervirales</taxon>
        <taxon>Mimiviridae</taxon>
        <taxon>Megamimivirinae</taxon>
        <taxon>Tupanvirus</taxon>
        <taxon>Tupanvirus salinum</taxon>
    </lineage>
</organism>
<evidence type="ECO:0000256" key="4">
    <source>
        <dbReference type="ARBA" id="ARBA00023033"/>
    </source>
</evidence>
<sequence length="374" mass="43424">MENQVDFLIIGGGISGLFMAFLLQKNGQTCKILERDASIDDRKQGFSLTMQDVTEKIFEEYGLLNDMYKYGNFTHSKAFYNSNGEILYESPMRNFNYPLPRQDIRRIFYSFLSKDTVVWNSYVVNVMHSDNTVTVVCNNNTTYCCKMLIACDGVNSRVRKIFLPNIKLHDFNLVNIYGLFSLDDMHPNDRKIIENKTIQILDGKNRIFSKPFDKHMQMWELTYPITAIEKPIATQKEALDSALNVTKQWNLKLAYYAVKLTKIEDIIMHPLYDYVPSLEDINNIPTNVVLIGDAIHPMAPTIGMGANEAIRDCYEFIKYLNIHKDKHDLAVKKYYLDMVMRANTSVMKSRDHAEFYHSEDSVDINKLSVFKKWN</sequence>
<evidence type="ECO:0000256" key="5">
    <source>
        <dbReference type="SAM" id="Phobius"/>
    </source>
</evidence>
<reference evidence="7" key="1">
    <citation type="submission" date="2017-01" db="EMBL/GenBank/DDBJ databases">
        <authorList>
            <person name="Assis F.L."/>
            <person name="Abrahao J.S."/>
            <person name="Silva L."/>
            <person name="Khalil J.B."/>
            <person name="Rodrigues R."/>
            <person name="Silva L.S."/>
            <person name="Arantes T."/>
            <person name="Boratto P."/>
            <person name="Andrade M."/>
            <person name="Kroon E.G."/>
            <person name="Ribeiro B."/>
            <person name="Bergier I."/>
            <person name="Seligmann H."/>
            <person name="Ghigo E."/>
            <person name="Colson P."/>
            <person name="Levasseur A."/>
            <person name="Raoult D."/>
            <person name="Scola B.L."/>
        </authorList>
    </citation>
    <scope>NUCLEOTIDE SEQUENCE</scope>
    <source>
        <strain evidence="7">Soda lake</strain>
    </source>
</reference>
<dbReference type="GO" id="GO:0071949">
    <property type="term" value="F:FAD binding"/>
    <property type="evidence" value="ECO:0007669"/>
    <property type="project" value="InterPro"/>
</dbReference>
<dbReference type="SUPFAM" id="SSF51905">
    <property type="entry name" value="FAD/NAD(P)-binding domain"/>
    <property type="match status" value="1"/>
</dbReference>
<keyword evidence="5" id="KW-1133">Transmembrane helix</keyword>
<evidence type="ECO:0000256" key="1">
    <source>
        <dbReference type="ARBA" id="ARBA00022630"/>
    </source>
</evidence>
<evidence type="ECO:0000256" key="2">
    <source>
        <dbReference type="ARBA" id="ARBA00022827"/>
    </source>
</evidence>
<keyword evidence="5" id="KW-0472">Membrane</keyword>
<dbReference type="KEGG" id="vg:80518332"/>
<keyword evidence="3" id="KW-0560">Oxidoreductase</keyword>
<proteinExistence type="predicted"/>
<keyword evidence="1" id="KW-0285">Flavoprotein</keyword>
<protein>
    <submittedName>
        <fullName evidence="7">Monooxygenase</fullName>
    </submittedName>
</protein>
<evidence type="ECO:0000256" key="3">
    <source>
        <dbReference type="ARBA" id="ARBA00023002"/>
    </source>
</evidence>
<dbReference type="GeneID" id="80518332"/>
<dbReference type="Pfam" id="PF01494">
    <property type="entry name" value="FAD_binding_3"/>
    <property type="match status" value="2"/>
</dbReference>
<dbReference type="PRINTS" id="PR00420">
    <property type="entry name" value="RNGMNOXGNASE"/>
</dbReference>
<keyword evidence="5" id="KW-0812">Transmembrane</keyword>
<dbReference type="PANTHER" id="PTHR46972:SF1">
    <property type="entry name" value="FAD DEPENDENT OXIDOREDUCTASE DOMAIN-CONTAINING PROTEIN"/>
    <property type="match status" value="1"/>
</dbReference>
<dbReference type="InterPro" id="IPR002938">
    <property type="entry name" value="FAD-bd"/>
</dbReference>
<feature type="domain" description="FAD-binding" evidence="6">
    <location>
        <begin position="287"/>
        <end position="320"/>
    </location>
</feature>
<evidence type="ECO:0000313" key="7">
    <source>
        <dbReference type="EMBL" id="QKU34915.1"/>
    </source>
</evidence>
<dbReference type="EMBL" id="KY523104">
    <property type="protein sequence ID" value="QKU34915.1"/>
    <property type="molecule type" value="Genomic_DNA"/>
</dbReference>
<dbReference type="RefSeq" id="YP_010781568.1">
    <property type="nucleotide sequence ID" value="NC_075039.1"/>
</dbReference>